<comment type="caution">
    <text evidence="2">The sequence shown here is derived from an EMBL/GenBank/DDBJ whole genome shotgun (WGS) entry which is preliminary data.</text>
</comment>
<dbReference type="HOGENOM" id="CLU_1894799_0_0_11"/>
<reference evidence="2 3" key="1">
    <citation type="submission" date="2012-08" db="EMBL/GenBank/DDBJ databases">
        <title>The Genome Sequence of Slackia piriformis YIT 12062.</title>
        <authorList>
            <consortium name="The Broad Institute Genome Sequencing Platform"/>
            <person name="Earl A."/>
            <person name="Ward D."/>
            <person name="Feldgarden M."/>
            <person name="Gevers D."/>
            <person name="Morotomi M."/>
            <person name="Walker B."/>
            <person name="Young S.K."/>
            <person name="Zeng Q."/>
            <person name="Gargeya S."/>
            <person name="Fitzgerald M."/>
            <person name="Haas B."/>
            <person name="Abouelleil A."/>
            <person name="Alvarado L."/>
            <person name="Arachchi H.M."/>
            <person name="Berlin A.M."/>
            <person name="Chapman S.B."/>
            <person name="Goldberg J."/>
            <person name="Griggs A."/>
            <person name="Gujja S."/>
            <person name="Hansen M."/>
            <person name="Howarth C."/>
            <person name="Imamovic A."/>
            <person name="Larimer J."/>
            <person name="McCowen C."/>
            <person name="Montmayeur A."/>
            <person name="Murphy C."/>
            <person name="Neiman D."/>
            <person name="Pearson M."/>
            <person name="Priest M."/>
            <person name="Roberts A."/>
            <person name="Saif S."/>
            <person name="Shea T."/>
            <person name="Sisk P."/>
            <person name="Sykes S."/>
            <person name="Wortman J."/>
            <person name="Nusbaum C."/>
            <person name="Birren B."/>
        </authorList>
    </citation>
    <scope>NUCLEOTIDE SEQUENCE [LARGE SCALE GENOMIC DNA]</scope>
    <source>
        <strain evidence="2 3">YIT 12062</strain>
    </source>
</reference>
<feature type="compositionally biased region" description="Basic and acidic residues" evidence="1">
    <location>
        <begin position="39"/>
        <end position="53"/>
    </location>
</feature>
<accession>K0ZBC4</accession>
<dbReference type="InParanoid" id="K0ZBC4"/>
<proteinExistence type="predicted"/>
<organism evidence="2 3">
    <name type="scientific">Slackia piriformis YIT 12062</name>
    <dbReference type="NCBI Taxonomy" id="742818"/>
    <lineage>
        <taxon>Bacteria</taxon>
        <taxon>Bacillati</taxon>
        <taxon>Actinomycetota</taxon>
        <taxon>Coriobacteriia</taxon>
        <taxon>Eggerthellales</taxon>
        <taxon>Eggerthellaceae</taxon>
        <taxon>Slackia</taxon>
    </lineage>
</organism>
<evidence type="ECO:0000313" key="2">
    <source>
        <dbReference type="EMBL" id="EJZ84740.1"/>
    </source>
</evidence>
<evidence type="ECO:0000313" key="3">
    <source>
        <dbReference type="Proteomes" id="UP000006069"/>
    </source>
</evidence>
<keyword evidence="3" id="KW-1185">Reference proteome</keyword>
<sequence>MGRIARTANSTSRRGFVKIAIAEVGAAYLAGNMSRAWVSEEKPPRRDACENRRGARAAQGRRRRYEILRHQRQPRRRRFKRPRLLQRRSRPGQLANPASAMPAVDALVDSALNYAVDGQSRTVLGFAGYAHRPI</sequence>
<name>K0ZBC4_9ACTN</name>
<dbReference type="Proteomes" id="UP000006069">
    <property type="component" value="Unassembled WGS sequence"/>
</dbReference>
<dbReference type="AlphaFoldDB" id="K0ZBC4"/>
<feature type="compositionally biased region" description="Basic residues" evidence="1">
    <location>
        <begin position="59"/>
        <end position="90"/>
    </location>
</feature>
<feature type="region of interest" description="Disordered" evidence="1">
    <location>
        <begin position="39"/>
        <end position="99"/>
    </location>
</feature>
<protein>
    <submittedName>
        <fullName evidence="2">Uncharacterized protein</fullName>
    </submittedName>
</protein>
<dbReference type="EMBL" id="ADMD01000001">
    <property type="protein sequence ID" value="EJZ84740.1"/>
    <property type="molecule type" value="Genomic_DNA"/>
</dbReference>
<gene>
    <name evidence="2" type="ORF">HMPREF9451_00344</name>
</gene>
<evidence type="ECO:0000256" key="1">
    <source>
        <dbReference type="SAM" id="MobiDB-lite"/>
    </source>
</evidence>